<protein>
    <submittedName>
        <fullName evidence="1">Uncharacterized protein</fullName>
    </submittedName>
</protein>
<dbReference type="Proteomes" id="UP001201812">
    <property type="component" value="Unassembled WGS sequence"/>
</dbReference>
<reference evidence="1" key="1">
    <citation type="submission" date="2022-01" db="EMBL/GenBank/DDBJ databases">
        <title>Genome Sequence Resource for Two Populations of Ditylenchus destructor, the Migratory Endoparasitic Phytonematode.</title>
        <authorList>
            <person name="Zhang H."/>
            <person name="Lin R."/>
            <person name="Xie B."/>
        </authorList>
    </citation>
    <scope>NUCLEOTIDE SEQUENCE</scope>
    <source>
        <strain evidence="1">BazhouSP</strain>
    </source>
</reference>
<comment type="caution">
    <text evidence="1">The sequence shown here is derived from an EMBL/GenBank/DDBJ whole genome shotgun (WGS) entry which is preliminary data.</text>
</comment>
<evidence type="ECO:0000313" key="2">
    <source>
        <dbReference type="Proteomes" id="UP001201812"/>
    </source>
</evidence>
<name>A0AAD4R0Y0_9BILA</name>
<gene>
    <name evidence="1" type="ORF">DdX_11893</name>
</gene>
<accession>A0AAD4R0Y0</accession>
<dbReference type="AlphaFoldDB" id="A0AAD4R0Y0"/>
<proteinExistence type="predicted"/>
<organism evidence="1 2">
    <name type="scientific">Ditylenchus destructor</name>
    <dbReference type="NCBI Taxonomy" id="166010"/>
    <lineage>
        <taxon>Eukaryota</taxon>
        <taxon>Metazoa</taxon>
        <taxon>Ecdysozoa</taxon>
        <taxon>Nematoda</taxon>
        <taxon>Chromadorea</taxon>
        <taxon>Rhabditida</taxon>
        <taxon>Tylenchina</taxon>
        <taxon>Tylenchomorpha</taxon>
        <taxon>Sphaerularioidea</taxon>
        <taxon>Anguinidae</taxon>
        <taxon>Anguininae</taxon>
        <taxon>Ditylenchus</taxon>
    </lineage>
</organism>
<evidence type="ECO:0000313" key="1">
    <source>
        <dbReference type="EMBL" id="KAI1708505.1"/>
    </source>
</evidence>
<keyword evidence="2" id="KW-1185">Reference proteome</keyword>
<dbReference type="EMBL" id="JAKKPZ010000035">
    <property type="protein sequence ID" value="KAI1708505.1"/>
    <property type="molecule type" value="Genomic_DNA"/>
</dbReference>
<sequence length="85" mass="9752">MGITPDDVAMTIMERVKRMLVLAIGDPSVIAAPEQTYFAYYLLGYKTVALRNVDISSLHTAYSVEISLLRRPQLRMWYNTSRGRR</sequence>